<protein>
    <submittedName>
        <fullName evidence="1">Uncharacterized protein</fullName>
    </submittedName>
</protein>
<accession>A0A6A0AUI2</accession>
<organism evidence="1 2">
    <name type="scientific">Streptomyces pacificus</name>
    <dbReference type="NCBI Taxonomy" id="2705029"/>
    <lineage>
        <taxon>Bacteria</taxon>
        <taxon>Bacillati</taxon>
        <taxon>Actinomycetota</taxon>
        <taxon>Actinomycetes</taxon>
        <taxon>Kitasatosporales</taxon>
        <taxon>Streptomycetaceae</taxon>
        <taxon>Streptomyces</taxon>
    </lineage>
</organism>
<evidence type="ECO:0000313" key="2">
    <source>
        <dbReference type="Proteomes" id="UP000484988"/>
    </source>
</evidence>
<evidence type="ECO:0000313" key="1">
    <source>
        <dbReference type="EMBL" id="GFH36580.1"/>
    </source>
</evidence>
<gene>
    <name evidence="1" type="ORF">SCWH03_28110</name>
</gene>
<name>A0A6A0AUI2_9ACTN</name>
<dbReference type="EMBL" id="BLLG01000006">
    <property type="protein sequence ID" value="GFH36580.1"/>
    <property type="molecule type" value="Genomic_DNA"/>
</dbReference>
<sequence>MRTKALNQLAGVVCAAQAKDRTPMGIAMAIESAGMMQTPETAAEQRSKVIGEIAELLAARIPDGSRTDDWETVTGFVEELRGMAARGLGLFIGCRTALCARGEWTSKASERGWEKQGDVWLCPQCAANAADRADFLAKLALEQAPAVGEVGQGLRVVAVEESRASRAIAHFSGQPDLESTETHGPDKVTFTIRPRTVEEWNWWVAKLAVPVDTITHRGNGVATARGTWSGATVHLLVRDMPTGGAR</sequence>
<proteinExistence type="predicted"/>
<comment type="caution">
    <text evidence="1">The sequence shown here is derived from an EMBL/GenBank/DDBJ whole genome shotgun (WGS) entry which is preliminary data.</text>
</comment>
<dbReference type="AlphaFoldDB" id="A0A6A0AUI2"/>
<keyword evidence="2" id="KW-1185">Reference proteome</keyword>
<dbReference type="Proteomes" id="UP000484988">
    <property type="component" value="Unassembled WGS sequence"/>
</dbReference>
<dbReference type="RefSeq" id="WP_173264421.1">
    <property type="nucleotide sequence ID" value="NZ_BLLG01000006.1"/>
</dbReference>
<reference evidence="1 2" key="1">
    <citation type="submission" date="2020-02" db="EMBL/GenBank/DDBJ databases">
        <title>Whole Genome Shotgun Sequence of Streptomyces sp. strain CWH03.</title>
        <authorList>
            <person name="Dohra H."/>
            <person name="Kodani S."/>
            <person name="Yamamura H."/>
        </authorList>
    </citation>
    <scope>NUCLEOTIDE SEQUENCE [LARGE SCALE GENOMIC DNA]</scope>
    <source>
        <strain evidence="1 2">CWH03</strain>
    </source>
</reference>